<dbReference type="Proteomes" id="UP000478052">
    <property type="component" value="Unassembled WGS sequence"/>
</dbReference>
<dbReference type="AlphaFoldDB" id="A0A6G0VXE3"/>
<sequence length="173" mass="19612">MAEDVSLFQTFKLSTSIKESRQKKTRTTTETANQRRRDADLRLQVSSSGELRTKLPLHGSNLQCRLTANDERRSTAANIIRRRRFTDGAVSRSPAPTICVATAQRYKTRVDVQSSNDDPQTVLYPDTQRRLSTWLPLNGIRPVLTCNPTTTTHRRCRVQASGSDYPRGYRSTV</sequence>
<evidence type="ECO:0000313" key="1">
    <source>
        <dbReference type="EMBL" id="KAF0712773.1"/>
    </source>
</evidence>
<protein>
    <submittedName>
        <fullName evidence="1">Uncharacterized protein</fullName>
    </submittedName>
</protein>
<evidence type="ECO:0000313" key="2">
    <source>
        <dbReference type="Proteomes" id="UP000478052"/>
    </source>
</evidence>
<organism evidence="1 2">
    <name type="scientific">Aphis craccivora</name>
    <name type="common">Cowpea aphid</name>
    <dbReference type="NCBI Taxonomy" id="307492"/>
    <lineage>
        <taxon>Eukaryota</taxon>
        <taxon>Metazoa</taxon>
        <taxon>Ecdysozoa</taxon>
        <taxon>Arthropoda</taxon>
        <taxon>Hexapoda</taxon>
        <taxon>Insecta</taxon>
        <taxon>Pterygota</taxon>
        <taxon>Neoptera</taxon>
        <taxon>Paraneoptera</taxon>
        <taxon>Hemiptera</taxon>
        <taxon>Sternorrhyncha</taxon>
        <taxon>Aphidomorpha</taxon>
        <taxon>Aphidoidea</taxon>
        <taxon>Aphididae</taxon>
        <taxon>Aphidini</taxon>
        <taxon>Aphis</taxon>
        <taxon>Aphis</taxon>
    </lineage>
</organism>
<reference evidence="1 2" key="1">
    <citation type="submission" date="2019-08" db="EMBL/GenBank/DDBJ databases">
        <title>Whole genome of Aphis craccivora.</title>
        <authorList>
            <person name="Voronova N.V."/>
            <person name="Shulinski R.S."/>
            <person name="Bandarenka Y.V."/>
            <person name="Zhorov D.G."/>
            <person name="Warner D."/>
        </authorList>
    </citation>
    <scope>NUCLEOTIDE SEQUENCE [LARGE SCALE GENOMIC DNA]</scope>
    <source>
        <strain evidence="1">180601</strain>
        <tissue evidence="1">Whole Body</tissue>
    </source>
</reference>
<accession>A0A6G0VXE3</accession>
<name>A0A6G0VXE3_APHCR</name>
<gene>
    <name evidence="1" type="ORF">FWK35_00027258</name>
</gene>
<keyword evidence="2" id="KW-1185">Reference proteome</keyword>
<dbReference type="EMBL" id="VUJU01010836">
    <property type="protein sequence ID" value="KAF0712773.1"/>
    <property type="molecule type" value="Genomic_DNA"/>
</dbReference>
<proteinExistence type="predicted"/>
<comment type="caution">
    <text evidence="1">The sequence shown here is derived from an EMBL/GenBank/DDBJ whole genome shotgun (WGS) entry which is preliminary data.</text>
</comment>